<dbReference type="SUPFAM" id="SSF55781">
    <property type="entry name" value="GAF domain-like"/>
    <property type="match status" value="1"/>
</dbReference>
<name>A0A076F005_RHOOP</name>
<evidence type="ECO:0000256" key="2">
    <source>
        <dbReference type="ARBA" id="ARBA00023125"/>
    </source>
</evidence>
<proteinExistence type="predicted"/>
<sequence length="256" mass="27473">MCAIERNSAVSMVDRVAAIMDSFTPGDESLGISEIARRTGLAKSTVSRIVQGLVNHRFLERTPSGVRLGLRLFELGETAARPRDLRKIAIASMADLRSAVNLTVHLAVLERREVVYIEILPARGMPPLPSRVGGRMPAYATGVGKALLAWSDESVVEDVIAAGLFAVGPKTITDPVRLRRELARIRARGIAYEHEESAPGVACAATAIRTTAGEPIAAMSAAGWLKDVDVKRVGLAVQTATSTVCRLIARRPGLRF</sequence>
<dbReference type="SUPFAM" id="SSF46785">
    <property type="entry name" value="Winged helix' DNA-binding domain"/>
    <property type="match status" value="1"/>
</dbReference>
<geneLocation type="plasmid" evidence="6 7">
    <name>pPDG2</name>
</geneLocation>
<dbReference type="InterPro" id="IPR036388">
    <property type="entry name" value="WH-like_DNA-bd_sf"/>
</dbReference>
<dbReference type="InterPro" id="IPR029016">
    <property type="entry name" value="GAF-like_dom_sf"/>
</dbReference>
<dbReference type="PANTHER" id="PTHR30136:SF24">
    <property type="entry name" value="HTH-TYPE TRANSCRIPTIONAL REPRESSOR ALLR"/>
    <property type="match status" value="1"/>
</dbReference>
<keyword evidence="6" id="KW-0614">Plasmid</keyword>
<evidence type="ECO:0000313" key="7">
    <source>
        <dbReference type="Proteomes" id="UP000028488"/>
    </source>
</evidence>
<gene>
    <name evidence="6" type="ORF">EP51_43765</name>
</gene>
<dbReference type="GO" id="GO:0045892">
    <property type="term" value="P:negative regulation of DNA-templated transcription"/>
    <property type="evidence" value="ECO:0007669"/>
    <property type="project" value="TreeGrafter"/>
</dbReference>
<evidence type="ECO:0000256" key="3">
    <source>
        <dbReference type="ARBA" id="ARBA00023163"/>
    </source>
</evidence>
<accession>A0A076F005</accession>
<evidence type="ECO:0000259" key="5">
    <source>
        <dbReference type="PROSITE" id="PS51078"/>
    </source>
</evidence>
<dbReference type="Gene3D" id="3.30.450.40">
    <property type="match status" value="1"/>
</dbReference>
<protein>
    <submittedName>
        <fullName evidence="6">IclR family transcriptional regulator</fullName>
    </submittedName>
</protein>
<dbReference type="GO" id="GO:0003700">
    <property type="term" value="F:DNA-binding transcription factor activity"/>
    <property type="evidence" value="ECO:0007669"/>
    <property type="project" value="TreeGrafter"/>
</dbReference>
<dbReference type="PROSITE" id="PS51078">
    <property type="entry name" value="ICLR_ED"/>
    <property type="match status" value="1"/>
</dbReference>
<feature type="domain" description="HTH iclR-type" evidence="4">
    <location>
        <begin position="10"/>
        <end position="77"/>
    </location>
</feature>
<feature type="domain" description="IclR-ED" evidence="5">
    <location>
        <begin position="71"/>
        <end position="250"/>
    </location>
</feature>
<dbReference type="InterPro" id="IPR050707">
    <property type="entry name" value="HTH_MetabolicPath_Reg"/>
</dbReference>
<dbReference type="InterPro" id="IPR005471">
    <property type="entry name" value="Tscrpt_reg_IclR_N"/>
</dbReference>
<dbReference type="InterPro" id="IPR036390">
    <property type="entry name" value="WH_DNA-bd_sf"/>
</dbReference>
<keyword evidence="1" id="KW-0805">Transcription regulation</keyword>
<dbReference type="PROSITE" id="PS51077">
    <property type="entry name" value="HTH_ICLR"/>
    <property type="match status" value="1"/>
</dbReference>
<dbReference type="AlphaFoldDB" id="A0A076F005"/>
<dbReference type="Pfam" id="PF01614">
    <property type="entry name" value="IclR_C"/>
    <property type="match status" value="1"/>
</dbReference>
<evidence type="ECO:0000259" key="4">
    <source>
        <dbReference type="PROSITE" id="PS51077"/>
    </source>
</evidence>
<reference evidence="6 7" key="1">
    <citation type="submission" date="2014-07" db="EMBL/GenBank/DDBJ databases">
        <title>Genome Sequence of Rhodococcus opacus Strain R7, a Biodegrader of Mono- and Polycyclic Aromatic Hydrocarbons.</title>
        <authorList>
            <person name="Di Gennaro P."/>
            <person name="Zampolli J."/>
            <person name="Presti I."/>
            <person name="Cappelletti M."/>
            <person name="D'Ursi P."/>
            <person name="Orro A."/>
            <person name="Mezzelani A."/>
            <person name="Milanesi L."/>
        </authorList>
    </citation>
    <scope>NUCLEOTIDE SEQUENCE [LARGE SCALE GENOMIC DNA]</scope>
    <source>
        <strain evidence="6 7">R7</strain>
        <plasmid evidence="6">pPDG2</plasmid>
    </source>
</reference>
<keyword evidence="3" id="KW-0804">Transcription</keyword>
<evidence type="ECO:0000256" key="1">
    <source>
        <dbReference type="ARBA" id="ARBA00023015"/>
    </source>
</evidence>
<keyword evidence="2" id="KW-0238">DNA-binding</keyword>
<dbReference type="Gene3D" id="1.10.10.10">
    <property type="entry name" value="Winged helix-like DNA-binding domain superfamily/Winged helix DNA-binding domain"/>
    <property type="match status" value="1"/>
</dbReference>
<dbReference type="GO" id="GO:0003677">
    <property type="term" value="F:DNA binding"/>
    <property type="evidence" value="ECO:0007669"/>
    <property type="project" value="UniProtKB-KW"/>
</dbReference>
<dbReference type="PANTHER" id="PTHR30136">
    <property type="entry name" value="HELIX-TURN-HELIX TRANSCRIPTIONAL REGULATOR, ICLR FAMILY"/>
    <property type="match status" value="1"/>
</dbReference>
<evidence type="ECO:0000313" key="6">
    <source>
        <dbReference type="EMBL" id="AII11013.1"/>
    </source>
</evidence>
<organism evidence="6 7">
    <name type="scientific">Rhodococcus opacus</name>
    <name type="common">Nocardia opaca</name>
    <dbReference type="NCBI Taxonomy" id="37919"/>
    <lineage>
        <taxon>Bacteria</taxon>
        <taxon>Bacillati</taxon>
        <taxon>Actinomycetota</taxon>
        <taxon>Actinomycetes</taxon>
        <taxon>Mycobacteriales</taxon>
        <taxon>Nocardiaceae</taxon>
        <taxon>Rhodococcus</taxon>
    </lineage>
</organism>
<dbReference type="SMART" id="SM00346">
    <property type="entry name" value="HTH_ICLR"/>
    <property type="match status" value="1"/>
</dbReference>
<dbReference type="InterPro" id="IPR014757">
    <property type="entry name" value="Tscrpt_reg_IclR_C"/>
</dbReference>
<dbReference type="Pfam" id="PF09339">
    <property type="entry name" value="HTH_IclR"/>
    <property type="match status" value="1"/>
</dbReference>
<dbReference type="Proteomes" id="UP000028488">
    <property type="component" value="Plasmid pPDG2"/>
</dbReference>
<dbReference type="EMBL" id="CP008949">
    <property type="protein sequence ID" value="AII11013.1"/>
    <property type="molecule type" value="Genomic_DNA"/>
</dbReference>